<dbReference type="EMBL" id="UZAH01033259">
    <property type="protein sequence ID" value="VDP27462.1"/>
    <property type="molecule type" value="Genomic_DNA"/>
</dbReference>
<reference evidence="4" key="2">
    <citation type="submission" date="2019-09" db="UniProtKB">
        <authorList>
            <consortium name="WormBaseParasite"/>
        </authorList>
    </citation>
    <scope>IDENTIFICATION</scope>
</reference>
<protein>
    <submittedName>
        <fullName evidence="4">Thioredoxin domain-containing protein</fullName>
    </submittedName>
</protein>
<dbReference type="PROSITE" id="PS51352">
    <property type="entry name" value="THIOREDOXIN_2"/>
    <property type="match status" value="1"/>
</dbReference>
<dbReference type="GO" id="GO:0016209">
    <property type="term" value="F:antioxidant activity"/>
    <property type="evidence" value="ECO:0007669"/>
    <property type="project" value="InterPro"/>
</dbReference>
<accession>A0A183GGR8</accession>
<reference evidence="2 3" key="1">
    <citation type="submission" date="2018-11" db="EMBL/GenBank/DDBJ databases">
        <authorList>
            <consortium name="Pathogen Informatics"/>
        </authorList>
    </citation>
    <scope>NUCLEOTIDE SEQUENCE [LARGE SCALE GENOMIC DNA]</scope>
</reference>
<proteinExistence type="predicted"/>
<dbReference type="GO" id="GO:0005739">
    <property type="term" value="C:mitochondrion"/>
    <property type="evidence" value="ECO:0007669"/>
    <property type="project" value="TreeGrafter"/>
</dbReference>
<dbReference type="InterPro" id="IPR013766">
    <property type="entry name" value="Thioredoxin_domain"/>
</dbReference>
<evidence type="ECO:0000313" key="4">
    <source>
        <dbReference type="WBParaSite" id="HPBE_0002169601-mRNA-1"/>
    </source>
</evidence>
<dbReference type="Gene3D" id="3.40.30.10">
    <property type="entry name" value="Glutaredoxin"/>
    <property type="match status" value="1"/>
</dbReference>
<dbReference type="GO" id="GO:0005829">
    <property type="term" value="C:cytosol"/>
    <property type="evidence" value="ECO:0007669"/>
    <property type="project" value="TreeGrafter"/>
</dbReference>
<dbReference type="Proteomes" id="UP000050761">
    <property type="component" value="Unassembled WGS sequence"/>
</dbReference>
<dbReference type="SUPFAM" id="SSF52833">
    <property type="entry name" value="Thioredoxin-like"/>
    <property type="match status" value="2"/>
</dbReference>
<dbReference type="InterPro" id="IPR000866">
    <property type="entry name" value="AhpC/TSA"/>
</dbReference>
<sequence length="282" mass="31471">MKLGDIFPAFSATTNLGKIENFHEWVGNSWAILFSHPADYTPVCTTELARAALLAEQFHDRNVQMIAISCDSAESHRGWIKDIVAYANSPVLTSTFHHLNFAYFLPHAIPGIDWWSRAGQNRPSLKKTLFRSRPTPSRNVRAQLCCILAFLDENFPFEIIADEERELATALGMLDPAEKDSNGMPLTARAVFIVDPKKQLRAQILYPATTGRNFDEILRVIDSIQLSERMPVATPEGWKSVSEACMVQPSVGASKAEELFGKVDTLPLPSGKPYLRKVNLVD</sequence>
<feature type="domain" description="Thioredoxin" evidence="1">
    <location>
        <begin position="1"/>
        <end position="226"/>
    </location>
</feature>
<dbReference type="OrthoDB" id="2996783at2759"/>
<name>A0A183GGR8_HELPZ</name>
<dbReference type="GO" id="GO:0016491">
    <property type="term" value="F:oxidoreductase activity"/>
    <property type="evidence" value="ECO:0007669"/>
    <property type="project" value="InterPro"/>
</dbReference>
<organism evidence="3 4">
    <name type="scientific">Heligmosomoides polygyrus</name>
    <name type="common">Parasitic roundworm</name>
    <dbReference type="NCBI Taxonomy" id="6339"/>
    <lineage>
        <taxon>Eukaryota</taxon>
        <taxon>Metazoa</taxon>
        <taxon>Ecdysozoa</taxon>
        <taxon>Nematoda</taxon>
        <taxon>Chromadorea</taxon>
        <taxon>Rhabditida</taxon>
        <taxon>Rhabditina</taxon>
        <taxon>Rhabditomorpha</taxon>
        <taxon>Strongyloidea</taxon>
        <taxon>Heligmosomidae</taxon>
        <taxon>Heligmosomoides</taxon>
    </lineage>
</organism>
<gene>
    <name evidence="2" type="ORF">HPBE_LOCUS21695</name>
</gene>
<accession>A0A3P8BNH3</accession>
<dbReference type="Pfam" id="PF00578">
    <property type="entry name" value="AhpC-TSA"/>
    <property type="match status" value="1"/>
</dbReference>
<dbReference type="GO" id="GO:0045454">
    <property type="term" value="P:cell redox homeostasis"/>
    <property type="evidence" value="ECO:0007669"/>
    <property type="project" value="TreeGrafter"/>
</dbReference>
<dbReference type="AlphaFoldDB" id="A0A183GGR8"/>
<dbReference type="InterPro" id="IPR036249">
    <property type="entry name" value="Thioredoxin-like_sf"/>
</dbReference>
<evidence type="ECO:0000313" key="2">
    <source>
        <dbReference type="EMBL" id="VDP27462.1"/>
    </source>
</evidence>
<evidence type="ECO:0000259" key="1">
    <source>
        <dbReference type="PROSITE" id="PS51352"/>
    </source>
</evidence>
<evidence type="ECO:0000313" key="3">
    <source>
        <dbReference type="Proteomes" id="UP000050761"/>
    </source>
</evidence>
<keyword evidence="3" id="KW-1185">Reference proteome</keyword>
<dbReference type="PANTHER" id="PTHR43503">
    <property type="entry name" value="MCG48959-RELATED"/>
    <property type="match status" value="1"/>
</dbReference>
<dbReference type="Gene3D" id="3.30.1020.10">
    <property type="entry name" value="Antioxidant, Horf6, Chain A, domain2"/>
    <property type="match status" value="1"/>
</dbReference>
<dbReference type="WBParaSite" id="HPBE_0002169601-mRNA-1">
    <property type="protein sequence ID" value="HPBE_0002169601-mRNA-1"/>
    <property type="gene ID" value="HPBE_0002169601"/>
</dbReference>
<dbReference type="PANTHER" id="PTHR43503:SF4">
    <property type="entry name" value="PEROXIREDOXIN-6"/>
    <property type="match status" value="1"/>
</dbReference>